<evidence type="ECO:0000256" key="13">
    <source>
        <dbReference type="SAM" id="Coils"/>
    </source>
</evidence>
<keyword evidence="6" id="KW-0677">Repeat</keyword>
<dbReference type="Pfam" id="PF14697">
    <property type="entry name" value="Fer4_21"/>
    <property type="match status" value="1"/>
</dbReference>
<keyword evidence="7" id="KW-1278">Translocase</keyword>
<feature type="domain" description="4Fe-4S ferredoxin-type" evidence="15">
    <location>
        <begin position="103"/>
        <end position="132"/>
    </location>
</feature>
<evidence type="ECO:0000256" key="2">
    <source>
        <dbReference type="ARBA" id="ARBA00022475"/>
    </source>
</evidence>
<evidence type="ECO:0000256" key="11">
    <source>
        <dbReference type="ARBA" id="ARBA00023136"/>
    </source>
</evidence>
<keyword evidence="13" id="KW-0175">Coiled coil</keyword>
<keyword evidence="9" id="KW-0408">Iron</keyword>
<dbReference type="Gene3D" id="1.10.15.40">
    <property type="entry name" value="Electron transport complex subunit B, putative Fe-S cluster"/>
    <property type="match status" value="1"/>
</dbReference>
<dbReference type="GO" id="GO:0046872">
    <property type="term" value="F:metal ion binding"/>
    <property type="evidence" value="ECO:0007669"/>
    <property type="project" value="UniProtKB-KW"/>
</dbReference>
<evidence type="ECO:0000256" key="7">
    <source>
        <dbReference type="ARBA" id="ARBA00022967"/>
    </source>
</evidence>
<dbReference type="RefSeq" id="WP_273232752.1">
    <property type="nucleotide sequence ID" value="NZ_QFOH01000015.1"/>
</dbReference>
<evidence type="ECO:0000256" key="5">
    <source>
        <dbReference type="ARBA" id="ARBA00022723"/>
    </source>
</evidence>
<keyword evidence="11" id="KW-0472">Membrane</keyword>
<dbReference type="EMBL" id="QFOH01000015">
    <property type="protein sequence ID" value="PZP23014.1"/>
    <property type="molecule type" value="Genomic_DNA"/>
</dbReference>
<evidence type="ECO:0000256" key="4">
    <source>
        <dbReference type="ARBA" id="ARBA00022519"/>
    </source>
</evidence>
<keyword evidence="10" id="KW-0411">Iron-sulfur</keyword>
<dbReference type="Pfam" id="PF04060">
    <property type="entry name" value="FeS"/>
    <property type="match status" value="1"/>
</dbReference>
<keyword evidence="3" id="KW-0004">4Fe-4S</keyword>
<evidence type="ECO:0000256" key="10">
    <source>
        <dbReference type="ARBA" id="ARBA00023014"/>
    </source>
</evidence>
<evidence type="ECO:0000259" key="16">
    <source>
        <dbReference type="PROSITE" id="PS51656"/>
    </source>
</evidence>
<dbReference type="FunFam" id="1.10.15.40:FF:000001">
    <property type="entry name" value="Ion-translocating oxidoreductase complex subunit B"/>
    <property type="match status" value="1"/>
</dbReference>
<evidence type="ECO:0000256" key="3">
    <source>
        <dbReference type="ARBA" id="ARBA00022485"/>
    </source>
</evidence>
<dbReference type="Proteomes" id="UP000249198">
    <property type="component" value="Unassembled WGS sequence"/>
</dbReference>
<protein>
    <recommendedName>
        <fullName evidence="12">Ion-translocating oxidoreductase complex subunit B</fullName>
    </recommendedName>
</protein>
<dbReference type="PROSITE" id="PS51379">
    <property type="entry name" value="4FE4S_FER_2"/>
    <property type="match status" value="2"/>
</dbReference>
<feature type="coiled-coil region" evidence="13">
    <location>
        <begin position="340"/>
        <end position="455"/>
    </location>
</feature>
<dbReference type="AlphaFoldDB" id="A0A2W5CZS1"/>
<evidence type="ECO:0000256" key="9">
    <source>
        <dbReference type="ARBA" id="ARBA00023004"/>
    </source>
</evidence>
<proteinExistence type="predicted"/>
<dbReference type="PANTHER" id="PTHR42859:SF3">
    <property type="entry name" value="ION-TRANSLOCATING OXIDOREDUCTASE COMPLEX SUBUNIT B"/>
    <property type="match status" value="1"/>
</dbReference>
<dbReference type="SUPFAM" id="SSF54862">
    <property type="entry name" value="4Fe-4S ferredoxins"/>
    <property type="match status" value="1"/>
</dbReference>
<feature type="domain" description="4Fe-4S ferredoxin-type" evidence="15">
    <location>
        <begin position="73"/>
        <end position="102"/>
    </location>
</feature>
<evidence type="ECO:0000256" key="12">
    <source>
        <dbReference type="ARBA" id="ARBA00067794"/>
    </source>
</evidence>
<comment type="caution">
    <text evidence="17">The sequence shown here is derived from an EMBL/GenBank/DDBJ whole genome shotgun (WGS) entry which is preliminary data.</text>
</comment>
<evidence type="ECO:0000259" key="15">
    <source>
        <dbReference type="PROSITE" id="PS51379"/>
    </source>
</evidence>
<evidence type="ECO:0000256" key="14">
    <source>
        <dbReference type="SAM" id="MobiDB-lite"/>
    </source>
</evidence>
<evidence type="ECO:0000256" key="6">
    <source>
        <dbReference type="ARBA" id="ARBA00022737"/>
    </source>
</evidence>
<sequence length="455" mass="47699">MSNAPRIKAIDALLPQTQCGKCGHPGCKPYAEGIAAGEAINKCPPGGQATVEALAELLQRPALPLAESPVPAQVAFIREAECIGCTKCIQACPVDAISGAAKLMHTVIAAECSGCELCVAPCPVDCIDILPLADAAARAQRARADQFRRRFEARNARLARDDARRQAERQARARPPAAASDHAPVQSAIERVRAQQAAAAPANDHQKRLKIEASMARVALSKAEKQLAARGTPELQAQVAELRAAAEAAQAALVAAEAPPGASAVGVGDDRDALLKKAKIAAAMSRAQLSKAQKAFGAAPTAGQQAQLAELRAAASQAQAHLDACQGTNEASLTPGEQALKQAKIAYRSARDAVREAEDKNAAEHLRQALLASLSAAEQALHAAEAACGKPAPELLRTEKRPIDPALRALKTELAYARAEVSKLQRRVPLDEAALERARTRLAEAERQVDAHAGD</sequence>
<feature type="compositionally biased region" description="Basic and acidic residues" evidence="14">
    <location>
        <begin position="158"/>
        <end position="171"/>
    </location>
</feature>
<keyword evidence="2" id="KW-1003">Cell membrane</keyword>
<keyword evidence="8" id="KW-0249">Electron transport</keyword>
<evidence type="ECO:0000256" key="1">
    <source>
        <dbReference type="ARBA" id="ARBA00022448"/>
    </source>
</evidence>
<name>A0A2W5CZS1_9PSED</name>
<dbReference type="PANTHER" id="PTHR42859">
    <property type="entry name" value="OXIDOREDUCTASE"/>
    <property type="match status" value="1"/>
</dbReference>
<keyword evidence="1" id="KW-0813">Transport</keyword>
<evidence type="ECO:0000313" key="18">
    <source>
        <dbReference type="Proteomes" id="UP000249198"/>
    </source>
</evidence>
<dbReference type="InterPro" id="IPR017900">
    <property type="entry name" value="4Fe4S_Fe_S_CS"/>
</dbReference>
<dbReference type="PROSITE" id="PS00198">
    <property type="entry name" value="4FE4S_FER_1"/>
    <property type="match status" value="2"/>
</dbReference>
<dbReference type="GO" id="GO:0051539">
    <property type="term" value="F:4 iron, 4 sulfur cluster binding"/>
    <property type="evidence" value="ECO:0007669"/>
    <property type="project" value="UniProtKB-KW"/>
</dbReference>
<reference evidence="17 18" key="1">
    <citation type="submission" date="2017-08" db="EMBL/GenBank/DDBJ databases">
        <title>Infants hospitalized years apart are colonized by the same room-sourced microbial strains.</title>
        <authorList>
            <person name="Brooks B."/>
            <person name="Olm M.R."/>
            <person name="Firek B.A."/>
            <person name="Baker R."/>
            <person name="Thomas B.C."/>
            <person name="Morowitz M.J."/>
            <person name="Banfield J.F."/>
        </authorList>
    </citation>
    <scope>NUCLEOTIDE SEQUENCE [LARGE SCALE GENOMIC DNA]</scope>
    <source>
        <strain evidence="17">S2_009_000_R2_77</strain>
    </source>
</reference>
<keyword evidence="5" id="KW-0479">Metal-binding</keyword>
<dbReference type="InterPro" id="IPR050294">
    <property type="entry name" value="RnfB_subfamily"/>
</dbReference>
<evidence type="ECO:0000256" key="8">
    <source>
        <dbReference type="ARBA" id="ARBA00022982"/>
    </source>
</evidence>
<feature type="domain" description="4Fe-4S" evidence="16">
    <location>
        <begin position="2"/>
        <end position="60"/>
    </location>
</feature>
<keyword evidence="4" id="KW-0997">Cell inner membrane</keyword>
<dbReference type="GO" id="GO:0009055">
    <property type="term" value="F:electron transfer activity"/>
    <property type="evidence" value="ECO:0007669"/>
    <property type="project" value="InterPro"/>
</dbReference>
<gene>
    <name evidence="17" type="ORF">DI599_13015</name>
</gene>
<dbReference type="PROSITE" id="PS51656">
    <property type="entry name" value="4FE4S"/>
    <property type="match status" value="1"/>
</dbReference>
<organism evidence="17 18">
    <name type="scientific">Pseudomonas kuykendallii</name>
    <dbReference type="NCBI Taxonomy" id="1007099"/>
    <lineage>
        <taxon>Bacteria</taxon>
        <taxon>Pseudomonadati</taxon>
        <taxon>Pseudomonadota</taxon>
        <taxon>Gammaproteobacteria</taxon>
        <taxon>Pseudomonadales</taxon>
        <taxon>Pseudomonadaceae</taxon>
        <taxon>Pseudomonas</taxon>
    </lineage>
</organism>
<dbReference type="NCBIfam" id="TIGR01944">
    <property type="entry name" value="rnfB"/>
    <property type="match status" value="1"/>
</dbReference>
<feature type="region of interest" description="Disordered" evidence="14">
    <location>
        <begin position="158"/>
        <end position="185"/>
    </location>
</feature>
<dbReference type="InterPro" id="IPR007202">
    <property type="entry name" value="4Fe-4S_dom"/>
</dbReference>
<dbReference type="Gene3D" id="3.30.70.20">
    <property type="match status" value="1"/>
</dbReference>
<dbReference type="InterPro" id="IPR017896">
    <property type="entry name" value="4Fe4S_Fe-S-bd"/>
</dbReference>
<evidence type="ECO:0000313" key="17">
    <source>
        <dbReference type="EMBL" id="PZP23014.1"/>
    </source>
</evidence>
<accession>A0A2W5CZS1</accession>
<dbReference type="InterPro" id="IPR010207">
    <property type="entry name" value="Elect_transpt_cplx_RnfB/RsxB"/>
</dbReference>